<dbReference type="InterPro" id="IPR013901">
    <property type="entry name" value="Anthrone_oxy"/>
</dbReference>
<dbReference type="OrthoDB" id="772592at2"/>
<feature type="transmembrane region" description="Helical" evidence="1">
    <location>
        <begin position="7"/>
        <end position="32"/>
    </location>
</feature>
<keyword evidence="1" id="KW-0812">Transmembrane</keyword>
<reference evidence="2 3" key="1">
    <citation type="submission" date="2019-01" db="EMBL/GenBank/DDBJ databases">
        <title>Ktedonosporobacter rubrisoli SCAWS-G2.</title>
        <authorList>
            <person name="Huang Y."/>
            <person name="Yan B."/>
        </authorList>
    </citation>
    <scope>NUCLEOTIDE SEQUENCE [LARGE SCALE GENOMIC DNA]</scope>
    <source>
        <strain evidence="2 3">SCAWS-G2</strain>
    </source>
</reference>
<organism evidence="2 3">
    <name type="scientific">Ktedonosporobacter rubrisoli</name>
    <dbReference type="NCBI Taxonomy" id="2509675"/>
    <lineage>
        <taxon>Bacteria</taxon>
        <taxon>Bacillati</taxon>
        <taxon>Chloroflexota</taxon>
        <taxon>Ktedonobacteria</taxon>
        <taxon>Ktedonobacterales</taxon>
        <taxon>Ktedonosporobacteraceae</taxon>
        <taxon>Ktedonosporobacter</taxon>
    </lineage>
</organism>
<dbReference type="KEGG" id="kbs:EPA93_16975"/>
<name>A0A4P6JQZ5_KTERU</name>
<keyword evidence="1" id="KW-0472">Membrane</keyword>
<feature type="transmembrane region" description="Helical" evidence="1">
    <location>
        <begin position="143"/>
        <end position="161"/>
    </location>
</feature>
<evidence type="ECO:0000256" key="1">
    <source>
        <dbReference type="SAM" id="Phobius"/>
    </source>
</evidence>
<accession>A0A4P6JQZ5</accession>
<dbReference type="EMBL" id="CP035758">
    <property type="protein sequence ID" value="QBD77592.1"/>
    <property type="molecule type" value="Genomic_DNA"/>
</dbReference>
<feature type="transmembrane region" description="Helical" evidence="1">
    <location>
        <begin position="52"/>
        <end position="74"/>
    </location>
</feature>
<sequence length="162" mass="17261">MEIVDIVLVGGGTLAGLCAGLLYAFSVAIIPALHVLKGSEHIAAMQAINVKILNPVFFLSFFGPAILLPLAAILAWGRPQFALLIVAALLYIVGVIGVTSAGNIPLNDKLAKLEAHQLPEAEADRARKEYQGQGAAWMRFHTIRTLAATLTTVLVFIACLFK</sequence>
<proteinExistence type="predicted"/>
<gene>
    <name evidence="2" type="ORF">EPA93_16975</name>
</gene>
<keyword evidence="1" id="KW-1133">Transmembrane helix</keyword>
<dbReference type="Pfam" id="PF08592">
    <property type="entry name" value="Anthrone_oxy"/>
    <property type="match status" value="1"/>
</dbReference>
<dbReference type="AlphaFoldDB" id="A0A4P6JQZ5"/>
<feature type="transmembrane region" description="Helical" evidence="1">
    <location>
        <begin position="81"/>
        <end position="104"/>
    </location>
</feature>
<evidence type="ECO:0000313" key="3">
    <source>
        <dbReference type="Proteomes" id="UP000290365"/>
    </source>
</evidence>
<dbReference type="RefSeq" id="WP_129888647.1">
    <property type="nucleotide sequence ID" value="NZ_CP035758.1"/>
</dbReference>
<dbReference type="Proteomes" id="UP000290365">
    <property type="component" value="Chromosome"/>
</dbReference>
<evidence type="ECO:0000313" key="2">
    <source>
        <dbReference type="EMBL" id="QBD77592.1"/>
    </source>
</evidence>
<protein>
    <submittedName>
        <fullName evidence="2">DUF1772 domain-containing protein</fullName>
    </submittedName>
</protein>
<keyword evidence="3" id="KW-1185">Reference proteome</keyword>